<dbReference type="Proteomes" id="UP000504603">
    <property type="component" value="Unplaced"/>
</dbReference>
<evidence type="ECO:0000313" key="2">
    <source>
        <dbReference type="Proteomes" id="UP000504603"/>
    </source>
</evidence>
<gene>
    <name evidence="3" type="primary">LOC111025557</name>
</gene>
<evidence type="ECO:0000259" key="1">
    <source>
        <dbReference type="Pfam" id="PF03732"/>
    </source>
</evidence>
<accession>A0A6J1DYY9</accession>
<dbReference type="AlphaFoldDB" id="A0A6J1DYY9"/>
<feature type="domain" description="Retrotransposon gag" evidence="1">
    <location>
        <begin position="39"/>
        <end position="132"/>
    </location>
</feature>
<reference evidence="3" key="1">
    <citation type="submission" date="2025-08" db="UniProtKB">
        <authorList>
            <consortium name="RefSeq"/>
        </authorList>
    </citation>
    <scope>IDENTIFICATION</scope>
    <source>
        <strain evidence="3">OHB3-1</strain>
    </source>
</reference>
<dbReference type="KEGG" id="mcha:111025557"/>
<protein>
    <submittedName>
        <fullName evidence="3">Uncharacterized protein LOC111025557</fullName>
    </submittedName>
</protein>
<name>A0A6J1DYY9_MOMCH</name>
<evidence type="ECO:0000313" key="3">
    <source>
        <dbReference type="RefSeq" id="XP_022159127.1"/>
    </source>
</evidence>
<dbReference type="RefSeq" id="XP_022159127.1">
    <property type="nucleotide sequence ID" value="XM_022303435.1"/>
</dbReference>
<dbReference type="PANTHER" id="PTHR33223">
    <property type="entry name" value="CCHC-TYPE DOMAIN-CONTAINING PROTEIN"/>
    <property type="match status" value="1"/>
</dbReference>
<sequence>MNQFGGFTNEDPYSHLKSFIKIANAFQLPGVSEDALRLKMFPFSLRDGAWTWLNVLEQNFITTWAELTDKFLAKYHTLTRNADLQEDIVSFRQRESEAVQEAWERFKELLKRCQSHGLPTCVQIDQFYRGLDHPMRMMFSTAANCSLLEKSVNEIIDILNKMIDINDQIELGRSLPKKQASAGIFELDTVTSLQAQISAMSQMLKQLTMKKANKPATSVIILEPSSILQISDISCVYCVDNHLYENCHANPAFIFYVGQGVQRNFNPYSNTYNPGWRDHPNFSLSN</sequence>
<proteinExistence type="predicted"/>
<dbReference type="OrthoDB" id="1305902at2759"/>
<dbReference type="InterPro" id="IPR005162">
    <property type="entry name" value="Retrotrans_gag_dom"/>
</dbReference>
<feature type="unsure residue" description="I or L" evidence="3">
    <location>
        <position position="53"/>
    </location>
</feature>
<keyword evidence="2" id="KW-1185">Reference proteome</keyword>
<dbReference type="Pfam" id="PF03732">
    <property type="entry name" value="Retrotrans_gag"/>
    <property type="match status" value="1"/>
</dbReference>
<organism evidence="2 3">
    <name type="scientific">Momordica charantia</name>
    <name type="common">Bitter gourd</name>
    <name type="synonym">Balsam pear</name>
    <dbReference type="NCBI Taxonomy" id="3673"/>
    <lineage>
        <taxon>Eukaryota</taxon>
        <taxon>Viridiplantae</taxon>
        <taxon>Streptophyta</taxon>
        <taxon>Embryophyta</taxon>
        <taxon>Tracheophyta</taxon>
        <taxon>Spermatophyta</taxon>
        <taxon>Magnoliopsida</taxon>
        <taxon>eudicotyledons</taxon>
        <taxon>Gunneridae</taxon>
        <taxon>Pentapetalae</taxon>
        <taxon>rosids</taxon>
        <taxon>fabids</taxon>
        <taxon>Cucurbitales</taxon>
        <taxon>Cucurbitaceae</taxon>
        <taxon>Momordiceae</taxon>
        <taxon>Momordica</taxon>
    </lineage>
</organism>
<dbReference type="PANTHER" id="PTHR33223:SF6">
    <property type="entry name" value="CCHC-TYPE DOMAIN-CONTAINING PROTEIN"/>
    <property type="match status" value="1"/>
</dbReference>